<dbReference type="EMBL" id="GGEC01092678">
    <property type="protein sequence ID" value="MBX73162.1"/>
    <property type="molecule type" value="Transcribed_RNA"/>
</dbReference>
<reference evidence="1" key="1">
    <citation type="submission" date="2018-02" db="EMBL/GenBank/DDBJ databases">
        <title>Rhizophora mucronata_Transcriptome.</title>
        <authorList>
            <person name="Meera S.P."/>
            <person name="Sreeshan A."/>
            <person name="Augustine A."/>
        </authorList>
    </citation>
    <scope>NUCLEOTIDE SEQUENCE</scope>
    <source>
        <tissue evidence="1">Leaf</tissue>
    </source>
</reference>
<accession>A0A2P2R1N9</accession>
<sequence length="46" mass="5402">MRPKKKKKKCGNYVEVTVKVEREIRRIILLSCINPDTRRPIYAIGS</sequence>
<proteinExistence type="predicted"/>
<protein>
    <submittedName>
        <fullName evidence="1">Uncharacterized protein</fullName>
    </submittedName>
</protein>
<evidence type="ECO:0000313" key="1">
    <source>
        <dbReference type="EMBL" id="MBX73162.1"/>
    </source>
</evidence>
<organism evidence="1">
    <name type="scientific">Rhizophora mucronata</name>
    <name type="common">Asiatic mangrove</name>
    <dbReference type="NCBI Taxonomy" id="61149"/>
    <lineage>
        <taxon>Eukaryota</taxon>
        <taxon>Viridiplantae</taxon>
        <taxon>Streptophyta</taxon>
        <taxon>Embryophyta</taxon>
        <taxon>Tracheophyta</taxon>
        <taxon>Spermatophyta</taxon>
        <taxon>Magnoliopsida</taxon>
        <taxon>eudicotyledons</taxon>
        <taxon>Gunneridae</taxon>
        <taxon>Pentapetalae</taxon>
        <taxon>rosids</taxon>
        <taxon>fabids</taxon>
        <taxon>Malpighiales</taxon>
        <taxon>Rhizophoraceae</taxon>
        <taxon>Rhizophora</taxon>
    </lineage>
</organism>
<dbReference type="AlphaFoldDB" id="A0A2P2R1N9"/>
<name>A0A2P2R1N9_RHIMU</name>